<keyword evidence="3" id="KW-1003">Cell membrane</keyword>
<dbReference type="AlphaFoldDB" id="A0A3N9TCF7"/>
<evidence type="ECO:0000256" key="7">
    <source>
        <dbReference type="SAM" id="Phobius"/>
    </source>
</evidence>
<feature type="transmembrane region" description="Helical" evidence="7">
    <location>
        <begin position="141"/>
        <end position="168"/>
    </location>
</feature>
<keyword evidence="4 7" id="KW-0812">Transmembrane</keyword>
<evidence type="ECO:0000313" key="9">
    <source>
        <dbReference type="Proteomes" id="UP000281112"/>
    </source>
</evidence>
<dbReference type="GO" id="GO:0042970">
    <property type="term" value="F:homoserine transmembrane transporter activity"/>
    <property type="evidence" value="ECO:0007669"/>
    <property type="project" value="TreeGrafter"/>
</dbReference>
<name>A0A3N9TCF7_9VIBR</name>
<evidence type="ECO:0000313" key="8">
    <source>
        <dbReference type="EMBL" id="RQW61175.1"/>
    </source>
</evidence>
<feature type="transmembrane region" description="Helical" evidence="7">
    <location>
        <begin position="38"/>
        <end position="62"/>
    </location>
</feature>
<evidence type="ECO:0000256" key="6">
    <source>
        <dbReference type="ARBA" id="ARBA00023136"/>
    </source>
</evidence>
<organism evidence="8 9">
    <name type="scientific">Vibrio viridaestus</name>
    <dbReference type="NCBI Taxonomy" id="2487322"/>
    <lineage>
        <taxon>Bacteria</taxon>
        <taxon>Pseudomonadati</taxon>
        <taxon>Pseudomonadota</taxon>
        <taxon>Gammaproteobacteria</taxon>
        <taxon>Vibrionales</taxon>
        <taxon>Vibrionaceae</taxon>
        <taxon>Vibrio</taxon>
    </lineage>
</organism>
<feature type="transmembrane region" description="Helical" evidence="7">
    <location>
        <begin position="68"/>
        <end position="86"/>
    </location>
</feature>
<accession>A0A3N9TCF7</accession>
<evidence type="ECO:0000256" key="4">
    <source>
        <dbReference type="ARBA" id="ARBA00022692"/>
    </source>
</evidence>
<dbReference type="PANTHER" id="PTHR30086:SF14">
    <property type="entry name" value="HOMOSERINE_HOMOSERINE LACTONE EFFLUX PROTEIN"/>
    <property type="match status" value="1"/>
</dbReference>
<keyword evidence="5 7" id="KW-1133">Transmembrane helix</keyword>
<proteinExistence type="inferred from homology"/>
<dbReference type="Pfam" id="PF01810">
    <property type="entry name" value="LysE"/>
    <property type="match status" value="1"/>
</dbReference>
<dbReference type="Proteomes" id="UP000281112">
    <property type="component" value="Unassembled WGS sequence"/>
</dbReference>
<dbReference type="OrthoDB" id="9804822at2"/>
<evidence type="ECO:0000256" key="3">
    <source>
        <dbReference type="ARBA" id="ARBA00022475"/>
    </source>
</evidence>
<dbReference type="RefSeq" id="WP_124939095.1">
    <property type="nucleotide sequence ID" value="NZ_RJVQ01000015.1"/>
</dbReference>
<reference evidence="8 9" key="1">
    <citation type="submission" date="2018-11" db="EMBL/GenBank/DDBJ databases">
        <title>Vibrio LJC006 sp. nov., isolated from seawater during the bloom of the enteromorpha.</title>
        <authorList>
            <person name="Liang J."/>
        </authorList>
    </citation>
    <scope>NUCLEOTIDE SEQUENCE [LARGE SCALE GENOMIC DNA]</scope>
    <source>
        <strain evidence="8 9">LJC006</strain>
    </source>
</reference>
<protein>
    <submittedName>
        <fullName evidence="8">LysE family translocator</fullName>
    </submittedName>
</protein>
<sequence>MDTYFSFAAIALAVVYMPGPGTLKSITNAINFGFQGSVVGISGLTLGVCSVALFSATSLGLLLVSSPMAFKVVSYCGSAYLFYLGLKLWFSSRKTQVISTDVVFKKRQVFGEGVLLQFSNPNAILFFFSVFPHFIKPDESYVVQFSVLVGIFSLAFICAHSTYALLAYKAKTLFLGEHRHWLNRSNAILFILLAIYLVWSSSV</sequence>
<gene>
    <name evidence="8" type="ORF">EES38_20585</name>
</gene>
<dbReference type="GO" id="GO:0005886">
    <property type="term" value="C:plasma membrane"/>
    <property type="evidence" value="ECO:0007669"/>
    <property type="project" value="UniProtKB-SubCell"/>
</dbReference>
<dbReference type="EMBL" id="RJVQ01000015">
    <property type="protein sequence ID" value="RQW61175.1"/>
    <property type="molecule type" value="Genomic_DNA"/>
</dbReference>
<feature type="transmembrane region" description="Helical" evidence="7">
    <location>
        <begin position="6"/>
        <end position="26"/>
    </location>
</feature>
<keyword evidence="9" id="KW-1185">Reference proteome</keyword>
<evidence type="ECO:0000256" key="2">
    <source>
        <dbReference type="ARBA" id="ARBA00007928"/>
    </source>
</evidence>
<feature type="transmembrane region" description="Helical" evidence="7">
    <location>
        <begin position="180"/>
        <end position="199"/>
    </location>
</feature>
<evidence type="ECO:0000256" key="5">
    <source>
        <dbReference type="ARBA" id="ARBA00022989"/>
    </source>
</evidence>
<comment type="similarity">
    <text evidence="2">Belongs to the Rht family.</text>
</comment>
<dbReference type="PANTHER" id="PTHR30086">
    <property type="entry name" value="ARGININE EXPORTER PROTEIN ARGO"/>
    <property type="match status" value="1"/>
</dbReference>
<dbReference type="InterPro" id="IPR001123">
    <property type="entry name" value="LeuE-type"/>
</dbReference>
<keyword evidence="6 7" id="KW-0472">Membrane</keyword>
<feature type="transmembrane region" description="Helical" evidence="7">
    <location>
        <begin position="114"/>
        <end position="135"/>
    </location>
</feature>
<comment type="caution">
    <text evidence="8">The sequence shown here is derived from an EMBL/GenBank/DDBJ whole genome shotgun (WGS) entry which is preliminary data.</text>
</comment>
<comment type="subcellular location">
    <subcellularLocation>
        <location evidence="1">Cell membrane</location>
        <topology evidence="1">Multi-pass membrane protein</topology>
    </subcellularLocation>
</comment>
<evidence type="ECO:0000256" key="1">
    <source>
        <dbReference type="ARBA" id="ARBA00004651"/>
    </source>
</evidence>